<gene>
    <name evidence="1" type="ORF">EJ02DRAFT_457966</name>
</gene>
<protein>
    <submittedName>
        <fullName evidence="1">Uncharacterized protein</fullName>
    </submittedName>
</protein>
<accession>A0A6A5SCK3</accession>
<sequence>MPSKQPPAFGSQAHWDHRFTSNTDPFEWLEAPNVLDAYIVATLRTTNDEEPELL</sequence>
<proteinExistence type="predicted"/>
<dbReference type="OrthoDB" id="411785at2759"/>
<dbReference type="Proteomes" id="UP000800038">
    <property type="component" value="Unassembled WGS sequence"/>
</dbReference>
<name>A0A6A5SCK3_9PLEO</name>
<evidence type="ECO:0000313" key="1">
    <source>
        <dbReference type="EMBL" id="KAF1938341.1"/>
    </source>
</evidence>
<dbReference type="AlphaFoldDB" id="A0A6A5SCK3"/>
<keyword evidence="2" id="KW-1185">Reference proteome</keyword>
<organism evidence="1 2">
    <name type="scientific">Clathrospora elynae</name>
    <dbReference type="NCBI Taxonomy" id="706981"/>
    <lineage>
        <taxon>Eukaryota</taxon>
        <taxon>Fungi</taxon>
        <taxon>Dikarya</taxon>
        <taxon>Ascomycota</taxon>
        <taxon>Pezizomycotina</taxon>
        <taxon>Dothideomycetes</taxon>
        <taxon>Pleosporomycetidae</taxon>
        <taxon>Pleosporales</taxon>
        <taxon>Diademaceae</taxon>
        <taxon>Clathrospora</taxon>
    </lineage>
</organism>
<evidence type="ECO:0000313" key="2">
    <source>
        <dbReference type="Proteomes" id="UP000800038"/>
    </source>
</evidence>
<reference evidence="1" key="1">
    <citation type="journal article" date="2020" name="Stud. Mycol.">
        <title>101 Dothideomycetes genomes: a test case for predicting lifestyles and emergence of pathogens.</title>
        <authorList>
            <person name="Haridas S."/>
            <person name="Albert R."/>
            <person name="Binder M."/>
            <person name="Bloem J."/>
            <person name="Labutti K."/>
            <person name="Salamov A."/>
            <person name="Andreopoulos B."/>
            <person name="Baker S."/>
            <person name="Barry K."/>
            <person name="Bills G."/>
            <person name="Bluhm B."/>
            <person name="Cannon C."/>
            <person name="Castanera R."/>
            <person name="Culley D."/>
            <person name="Daum C."/>
            <person name="Ezra D."/>
            <person name="Gonzalez J."/>
            <person name="Henrissat B."/>
            <person name="Kuo A."/>
            <person name="Liang C."/>
            <person name="Lipzen A."/>
            <person name="Lutzoni F."/>
            <person name="Magnuson J."/>
            <person name="Mondo S."/>
            <person name="Nolan M."/>
            <person name="Ohm R."/>
            <person name="Pangilinan J."/>
            <person name="Park H.-J."/>
            <person name="Ramirez L."/>
            <person name="Alfaro M."/>
            <person name="Sun H."/>
            <person name="Tritt A."/>
            <person name="Yoshinaga Y."/>
            <person name="Zwiers L.-H."/>
            <person name="Turgeon B."/>
            <person name="Goodwin S."/>
            <person name="Spatafora J."/>
            <person name="Crous P."/>
            <person name="Grigoriev I."/>
        </authorList>
    </citation>
    <scope>NUCLEOTIDE SEQUENCE</scope>
    <source>
        <strain evidence="1">CBS 161.51</strain>
    </source>
</reference>
<dbReference type="EMBL" id="ML976108">
    <property type="protein sequence ID" value="KAF1938341.1"/>
    <property type="molecule type" value="Genomic_DNA"/>
</dbReference>